<evidence type="ECO:0000313" key="2">
    <source>
        <dbReference type="EMBL" id="QCT20911.1"/>
    </source>
</evidence>
<dbReference type="InterPro" id="IPR000873">
    <property type="entry name" value="AMP-dep_synth/lig_dom"/>
</dbReference>
<dbReference type="InterPro" id="IPR045851">
    <property type="entry name" value="AMP-bd_C_sf"/>
</dbReference>
<dbReference type="OrthoDB" id="9787658at2"/>
<keyword evidence="3" id="KW-1185">Reference proteome</keyword>
<dbReference type="PANTHER" id="PTHR45398:SF1">
    <property type="entry name" value="ENZYME, PUTATIVE (JCVI)-RELATED"/>
    <property type="match status" value="1"/>
</dbReference>
<protein>
    <submittedName>
        <fullName evidence="2">Acyl-CoA synthetase</fullName>
    </submittedName>
</protein>
<dbReference type="AlphaFoldDB" id="A0A4P8YJI8"/>
<dbReference type="KEGG" id="izh:FEM41_15300"/>
<proteinExistence type="predicted"/>
<dbReference type="Gene3D" id="3.30.300.30">
    <property type="match status" value="1"/>
</dbReference>
<name>A0A4P8YJI8_9ENTR</name>
<organism evidence="2 3">
    <name type="scientific">Jejubacter calystegiae</name>
    <dbReference type="NCBI Taxonomy" id="2579935"/>
    <lineage>
        <taxon>Bacteria</taxon>
        <taxon>Pseudomonadati</taxon>
        <taxon>Pseudomonadota</taxon>
        <taxon>Gammaproteobacteria</taxon>
        <taxon>Enterobacterales</taxon>
        <taxon>Enterobacteriaceae</taxon>
        <taxon>Jejubacter</taxon>
    </lineage>
</organism>
<accession>A0A4P8YJI8</accession>
<dbReference type="Gene3D" id="3.40.50.980">
    <property type="match status" value="1"/>
</dbReference>
<dbReference type="InterPro" id="IPR042099">
    <property type="entry name" value="ANL_N_sf"/>
</dbReference>
<dbReference type="Proteomes" id="UP000302163">
    <property type="component" value="Chromosome"/>
</dbReference>
<dbReference type="RefSeq" id="WP_138096967.1">
    <property type="nucleotide sequence ID" value="NZ_CP040428.1"/>
</dbReference>
<sequence>MPASLPLADWLDSRHDAARTVALDGDRRYTLGELRVATARLCGWLHHQPQRRWAICCDSSYSFLVALLALLHAGKTPVLPGHSREAQLREQRQHFDGLLTDQALTLDDFPAIDPMLVPDAPETPLPAIPPQAQLVLFTSGSTGEPQRVVKTVAALDTEAGWLVQRWGRRLAGCRVLASVSHQHLYGLTFRIVLPMALGLPLAARRVEFPEQLPLQAQGRAWAFISSPALLGRMDPGLIPAGCRFVLSAAGPLSDTVACQARRDFGVAVAEIYGSTETGVVAWRERRRQHESWHAFPGVTFDVDNNGLWVNSPLIDGGACQLSDRLAFRGSQTFDLLGREDRTVKIEEQRVSLDEIERRLRALPEIADAAVLVVTRGGRSVTAAVVVLRDEKAWSLGRRQAWRRELMRWLAPSAVPRYWRQVPQIPLTSQSKRAWNLIQELFYEPH</sequence>
<feature type="domain" description="AMP-dependent synthetase/ligase" evidence="1">
    <location>
        <begin position="121"/>
        <end position="288"/>
    </location>
</feature>
<dbReference type="EMBL" id="CP040428">
    <property type="protein sequence ID" value="QCT20911.1"/>
    <property type="molecule type" value="Genomic_DNA"/>
</dbReference>
<gene>
    <name evidence="2" type="ORF">FEM41_15300</name>
</gene>
<evidence type="ECO:0000259" key="1">
    <source>
        <dbReference type="Pfam" id="PF00501"/>
    </source>
</evidence>
<dbReference type="Gene3D" id="3.40.50.12780">
    <property type="entry name" value="N-terminal domain of ligase-like"/>
    <property type="match status" value="1"/>
</dbReference>
<dbReference type="PANTHER" id="PTHR45398">
    <property type="match status" value="1"/>
</dbReference>
<dbReference type="SUPFAM" id="SSF56801">
    <property type="entry name" value="Acetyl-CoA synthetase-like"/>
    <property type="match status" value="1"/>
</dbReference>
<evidence type="ECO:0000313" key="3">
    <source>
        <dbReference type="Proteomes" id="UP000302163"/>
    </source>
</evidence>
<dbReference type="Pfam" id="PF00501">
    <property type="entry name" value="AMP-binding"/>
    <property type="match status" value="1"/>
</dbReference>
<dbReference type="GO" id="GO:0016877">
    <property type="term" value="F:ligase activity, forming carbon-sulfur bonds"/>
    <property type="evidence" value="ECO:0007669"/>
    <property type="project" value="UniProtKB-ARBA"/>
</dbReference>
<reference evidence="2 3" key="1">
    <citation type="submission" date="2019-05" db="EMBL/GenBank/DDBJ databases">
        <title>Complete genome sequence of Izhakiella calystegiae KSNA2, an endophyte isolated from beach morning glory (Calystegia soldanella).</title>
        <authorList>
            <person name="Jiang L."/>
            <person name="Jeong J.C."/>
            <person name="Kim C.Y."/>
            <person name="Kim D.H."/>
            <person name="Kim S.W."/>
            <person name="Lee j."/>
        </authorList>
    </citation>
    <scope>NUCLEOTIDE SEQUENCE [LARGE SCALE GENOMIC DNA]</scope>
    <source>
        <strain evidence="2 3">KSNA2</strain>
    </source>
</reference>